<dbReference type="GO" id="GO:0005737">
    <property type="term" value="C:cytoplasm"/>
    <property type="evidence" value="ECO:0007669"/>
    <property type="project" value="TreeGrafter"/>
</dbReference>
<feature type="binding site" evidence="5">
    <location>
        <begin position="266"/>
        <end position="267"/>
    </location>
    <ligand>
        <name>L-glutamate</name>
        <dbReference type="ChEBI" id="CHEBI:29985"/>
    </ligand>
</feature>
<dbReference type="SUPFAM" id="SSF55931">
    <property type="entry name" value="Glutamine synthetase/guanido kinase"/>
    <property type="match status" value="1"/>
</dbReference>
<dbReference type="InterPro" id="IPR036651">
    <property type="entry name" value="Gln_synt_N_sf"/>
</dbReference>
<dbReference type="PROSITE" id="PS00180">
    <property type="entry name" value="GLNA_1"/>
    <property type="match status" value="1"/>
</dbReference>
<dbReference type="AlphaFoldDB" id="A0A6I4J3I0"/>
<evidence type="ECO:0000313" key="15">
    <source>
        <dbReference type="Proteomes" id="UP000441389"/>
    </source>
</evidence>
<dbReference type="InterPro" id="IPR014746">
    <property type="entry name" value="Gln_synth/guanido_kin_cat_dom"/>
</dbReference>
<dbReference type="Gene3D" id="3.30.590.10">
    <property type="entry name" value="Glutamine synthetase/guanido kinase, catalytic domain"/>
    <property type="match status" value="1"/>
</dbReference>
<feature type="modified residue" description="O-AMP-tyrosine" evidence="8">
    <location>
        <position position="399"/>
    </location>
</feature>
<keyword evidence="6 11" id="KW-0067">ATP-binding</keyword>
<keyword evidence="7" id="KW-0479">Metal-binding</keyword>
<comment type="function">
    <text evidence="1">Catalyzes the ATP-dependent biosynthesis of glutamine from glutamate and ammonia.</text>
</comment>
<dbReference type="InterPro" id="IPR008147">
    <property type="entry name" value="Gln_synt_N"/>
</dbReference>
<name>A0A6I4J3I0_9SPHN</name>
<dbReference type="EMBL" id="WQMS01000016">
    <property type="protein sequence ID" value="MVO79292.1"/>
    <property type="molecule type" value="Genomic_DNA"/>
</dbReference>
<feature type="binding site" evidence="5">
    <location>
        <position position="361"/>
    </location>
    <ligand>
        <name>L-glutamate</name>
        <dbReference type="ChEBI" id="CHEBI:29985"/>
    </ligand>
</feature>
<dbReference type="Pfam" id="PF00120">
    <property type="entry name" value="Gln-synt_C"/>
    <property type="match status" value="1"/>
</dbReference>
<evidence type="ECO:0000259" key="12">
    <source>
        <dbReference type="PROSITE" id="PS51986"/>
    </source>
</evidence>
<gene>
    <name evidence="14" type="primary">glnA</name>
    <name evidence="14" type="ORF">GON01_15270</name>
</gene>
<dbReference type="PROSITE" id="PS51986">
    <property type="entry name" value="GS_BETA_GRASP"/>
    <property type="match status" value="1"/>
</dbReference>
<comment type="similarity">
    <text evidence="2 9 10">Belongs to the glutamine synthetase family.</text>
</comment>
<dbReference type="Pfam" id="PF03951">
    <property type="entry name" value="Gln-synt_N"/>
    <property type="match status" value="1"/>
</dbReference>
<dbReference type="GO" id="GO:0046872">
    <property type="term" value="F:metal ion binding"/>
    <property type="evidence" value="ECO:0007669"/>
    <property type="project" value="UniProtKB-KW"/>
</dbReference>
<feature type="binding site" evidence="7">
    <location>
        <position position="134"/>
    </location>
    <ligand>
        <name>Mg(2+)</name>
        <dbReference type="ChEBI" id="CHEBI:18420"/>
        <label>1</label>
    </ligand>
</feature>
<dbReference type="GO" id="GO:0004356">
    <property type="term" value="F:glutamine synthetase activity"/>
    <property type="evidence" value="ECO:0007669"/>
    <property type="project" value="UniProtKB-EC"/>
</dbReference>
<dbReference type="EC" id="6.3.1.2" evidence="11"/>
<dbReference type="PROSITE" id="PS00181">
    <property type="entry name" value="GLNA_ATP"/>
    <property type="match status" value="1"/>
</dbReference>
<proteinExistence type="inferred from homology"/>
<comment type="catalytic activity">
    <reaction evidence="11">
        <text>L-glutamate + NH4(+) + ATP = L-glutamine + ADP + phosphate + H(+)</text>
        <dbReference type="Rhea" id="RHEA:16169"/>
        <dbReference type="ChEBI" id="CHEBI:15378"/>
        <dbReference type="ChEBI" id="CHEBI:28938"/>
        <dbReference type="ChEBI" id="CHEBI:29985"/>
        <dbReference type="ChEBI" id="CHEBI:30616"/>
        <dbReference type="ChEBI" id="CHEBI:43474"/>
        <dbReference type="ChEBI" id="CHEBI:58359"/>
        <dbReference type="ChEBI" id="CHEBI:456216"/>
        <dbReference type="EC" id="6.3.1.2"/>
    </reaction>
</comment>
<dbReference type="GO" id="GO:0005524">
    <property type="term" value="F:ATP binding"/>
    <property type="evidence" value="ECO:0007669"/>
    <property type="project" value="UniProtKB-KW"/>
</dbReference>
<dbReference type="PROSITE" id="PS51987">
    <property type="entry name" value="GS_CATALYTIC"/>
    <property type="match status" value="1"/>
</dbReference>
<comment type="cofactor">
    <cofactor evidence="7">
        <name>Mg(2+)</name>
        <dbReference type="ChEBI" id="CHEBI:18420"/>
    </cofactor>
    <text evidence="7">Binds 2 Mg(2+) ions per subunit.</text>
</comment>
<feature type="binding site" evidence="6">
    <location>
        <position position="354"/>
    </location>
    <ligand>
        <name>ATP</name>
        <dbReference type="ChEBI" id="CHEBI:30616"/>
    </ligand>
</feature>
<feature type="binding site" evidence="5">
    <location>
        <position position="341"/>
    </location>
    <ligand>
        <name>L-glutamate</name>
        <dbReference type="ChEBI" id="CHEBI:29985"/>
    </ligand>
</feature>
<feature type="binding site" evidence="6">
    <location>
        <position position="341"/>
    </location>
    <ligand>
        <name>ATP</name>
        <dbReference type="ChEBI" id="CHEBI:30616"/>
    </ligand>
</feature>
<dbReference type="SUPFAM" id="SSF54368">
    <property type="entry name" value="Glutamine synthetase, N-terminal domain"/>
    <property type="match status" value="1"/>
</dbReference>
<feature type="binding site" evidence="7">
    <location>
        <position position="132"/>
    </location>
    <ligand>
        <name>Mg(2+)</name>
        <dbReference type="ChEBI" id="CHEBI:18420"/>
        <label>1</label>
    </ligand>
</feature>
<keyword evidence="6 11" id="KW-0547">Nucleotide-binding</keyword>
<feature type="binding site" evidence="7">
    <location>
        <position position="271"/>
    </location>
    <ligand>
        <name>Mg(2+)</name>
        <dbReference type="ChEBI" id="CHEBI:18420"/>
        <label>1</label>
    </ligand>
</feature>
<evidence type="ECO:0000256" key="6">
    <source>
        <dbReference type="PIRSR" id="PIRSR604809-2"/>
    </source>
</evidence>
<evidence type="ECO:0000256" key="9">
    <source>
        <dbReference type="PROSITE-ProRule" id="PRU01330"/>
    </source>
</evidence>
<feature type="binding site" evidence="5">
    <location>
        <position position="323"/>
    </location>
    <ligand>
        <name>L-glutamate</name>
        <dbReference type="ChEBI" id="CHEBI:29985"/>
    </ligand>
</feature>
<feature type="domain" description="GS beta-grasp" evidence="12">
    <location>
        <begin position="15"/>
        <end position="99"/>
    </location>
</feature>
<dbReference type="RefSeq" id="WP_157028193.1">
    <property type="nucleotide sequence ID" value="NZ_WQMS01000016.1"/>
</dbReference>
<evidence type="ECO:0000256" key="3">
    <source>
        <dbReference type="ARBA" id="ARBA00011258"/>
    </source>
</evidence>
<dbReference type="Gene3D" id="3.10.20.70">
    <property type="entry name" value="Glutamine synthetase, N-terminal domain"/>
    <property type="match status" value="1"/>
</dbReference>
<dbReference type="InterPro" id="IPR008146">
    <property type="entry name" value="Gln_synth_cat_dom"/>
</dbReference>
<keyword evidence="11 14" id="KW-0436">Ligase</keyword>
<dbReference type="SMART" id="SM01230">
    <property type="entry name" value="Gln-synt_C"/>
    <property type="match status" value="1"/>
</dbReference>
<evidence type="ECO:0000256" key="4">
    <source>
        <dbReference type="ARBA" id="ARBA00023231"/>
    </source>
</evidence>
<dbReference type="InterPro" id="IPR027302">
    <property type="entry name" value="Gln_synth_N_conserv_site"/>
</dbReference>
<dbReference type="InterPro" id="IPR004809">
    <property type="entry name" value="Gln_synth_I"/>
</dbReference>
<feature type="binding site" evidence="7">
    <location>
        <position position="215"/>
    </location>
    <ligand>
        <name>Mg(2+)</name>
        <dbReference type="ChEBI" id="CHEBI:18420"/>
        <label>1</label>
    </ligand>
</feature>
<evidence type="ECO:0000259" key="13">
    <source>
        <dbReference type="PROSITE" id="PS51987"/>
    </source>
</evidence>
<dbReference type="Proteomes" id="UP000441389">
    <property type="component" value="Unassembled WGS sequence"/>
</dbReference>
<keyword evidence="7" id="KW-0460">Magnesium</keyword>
<reference evidence="14 15" key="1">
    <citation type="submission" date="2019-12" db="EMBL/GenBank/DDBJ databases">
        <authorList>
            <person name="Huq M.A."/>
        </authorList>
    </citation>
    <scope>NUCLEOTIDE SEQUENCE [LARGE SCALE GENOMIC DNA]</scope>
    <source>
        <strain evidence="14 15">MAH-20</strain>
    </source>
</reference>
<dbReference type="PANTHER" id="PTHR43407:SF2">
    <property type="entry name" value="GLUTAMINE SYNTHETASE"/>
    <property type="match status" value="1"/>
</dbReference>
<dbReference type="NCBIfam" id="TIGR00653">
    <property type="entry name" value="GlnA"/>
    <property type="match status" value="1"/>
</dbReference>
<dbReference type="GO" id="GO:0019740">
    <property type="term" value="P:nitrogen utilization"/>
    <property type="evidence" value="ECO:0007669"/>
    <property type="project" value="TreeGrafter"/>
</dbReference>
<sequence length="470" mass="52045">MPATAADILKRIQDEEIEWVDLRFTDPKGKWQHLSMVAGVIDEDALTDGLMFDGSSIAGWKAINESDMILKPDLDAAYIDPFSATPMLILFCDVVEPSTGELYSRDPRSTAKRAEAYLKNTGIGDTIYVGPEAEFFLFDDVRFENSYATSYYKIDDIELPTNSGREYEVGNLAHRPRAKGGYFPVAPVDSAVDIRGEMVSTMLEMGLPCDKHHHEVAAAQHELGLTFGTLVETADRMQIYKYVVHQVAQAYGKTATFMPKPIKDDNGSGMHTHMSIWQAGKPLFAGNGYAGLSDMCLYFIGGVIKHARALNAFTNPSTNSYKRLVPGYEAPVLLAYSSRNRSASCRIPYGTGSKAKRVEFRFPDALANPYLAYAALLMAGLDGIQNRLHPGDAMDKNLYDLPPAELADVPTVCGSLREALDALEADMDFLLKGDVFGREQIEAYIGLKREEVAHWEMTPSPVEFDMYYSS</sequence>
<comment type="caution">
    <text evidence="14">The sequence shown here is derived from an EMBL/GenBank/DDBJ whole genome shotgun (WGS) entry which is preliminary data.</text>
</comment>
<evidence type="ECO:0000256" key="5">
    <source>
        <dbReference type="PIRSR" id="PIRSR604809-1"/>
    </source>
</evidence>
<evidence type="ECO:0000256" key="11">
    <source>
        <dbReference type="RuleBase" id="RU004356"/>
    </source>
</evidence>
<keyword evidence="4" id="KW-0535">Nitrogen fixation</keyword>
<protein>
    <recommendedName>
        <fullName evidence="11">Glutamine synthetase</fullName>
        <ecNumber evidence="11">6.3.1.2</ecNumber>
    </recommendedName>
</protein>
<keyword evidence="15" id="KW-1185">Reference proteome</keyword>
<dbReference type="InterPro" id="IPR027303">
    <property type="entry name" value="Gln_synth_gly_rich_site"/>
</dbReference>
<organism evidence="14 15">
    <name type="scientific">Sphingomonas horti</name>
    <dbReference type="NCBI Taxonomy" id="2682842"/>
    <lineage>
        <taxon>Bacteria</taxon>
        <taxon>Pseudomonadati</taxon>
        <taxon>Pseudomonadota</taxon>
        <taxon>Alphaproteobacteria</taxon>
        <taxon>Sphingomonadales</taxon>
        <taxon>Sphingomonadaceae</taxon>
        <taxon>Sphingomonas</taxon>
    </lineage>
</organism>
<keyword evidence="8" id="KW-0597">Phosphoprotein</keyword>
<evidence type="ECO:0000256" key="10">
    <source>
        <dbReference type="RuleBase" id="RU000384"/>
    </source>
</evidence>
<accession>A0A6I4J3I0</accession>
<feature type="binding site" evidence="6">
    <location>
        <begin position="273"/>
        <end position="275"/>
    </location>
    <ligand>
        <name>ATP</name>
        <dbReference type="ChEBI" id="CHEBI:30616"/>
    </ligand>
</feature>
<dbReference type="FunFam" id="3.30.590.10:FF:000001">
    <property type="entry name" value="Glutamine synthetase"/>
    <property type="match status" value="1"/>
</dbReference>
<comment type="subunit">
    <text evidence="3">Oligomer of 12 subunits arranged in the form of two hexameric ring.</text>
</comment>
<evidence type="ECO:0000313" key="14">
    <source>
        <dbReference type="EMBL" id="MVO79292.1"/>
    </source>
</evidence>
<feature type="domain" description="GS catalytic" evidence="13">
    <location>
        <begin position="107"/>
        <end position="470"/>
    </location>
</feature>
<evidence type="ECO:0000256" key="7">
    <source>
        <dbReference type="PIRSR" id="PIRSR604809-3"/>
    </source>
</evidence>
<evidence type="ECO:0000256" key="2">
    <source>
        <dbReference type="ARBA" id="ARBA00009897"/>
    </source>
</evidence>
<feature type="binding site" evidence="5">
    <location>
        <position position="329"/>
    </location>
    <ligand>
        <name>L-glutamate</name>
        <dbReference type="ChEBI" id="CHEBI:29985"/>
    </ligand>
</feature>
<dbReference type="PANTHER" id="PTHR43407">
    <property type="entry name" value="GLUTAMINE SYNTHETASE"/>
    <property type="match status" value="1"/>
</dbReference>
<feature type="binding site" evidence="6">
    <location>
        <position position="210"/>
    </location>
    <ligand>
        <name>ATP</name>
        <dbReference type="ChEBI" id="CHEBI:30616"/>
    </ligand>
</feature>
<feature type="binding site" evidence="7">
    <location>
        <position position="359"/>
    </location>
    <ligand>
        <name>Mg(2+)</name>
        <dbReference type="ChEBI" id="CHEBI:18420"/>
        <label>1</label>
    </ligand>
</feature>
<dbReference type="GO" id="GO:0016020">
    <property type="term" value="C:membrane"/>
    <property type="evidence" value="ECO:0007669"/>
    <property type="project" value="TreeGrafter"/>
</dbReference>
<evidence type="ECO:0000256" key="1">
    <source>
        <dbReference type="ARBA" id="ARBA00003117"/>
    </source>
</evidence>
<evidence type="ECO:0000256" key="8">
    <source>
        <dbReference type="PIRSR" id="PIRSR604809-50"/>
    </source>
</evidence>
<feature type="binding site" evidence="7">
    <location>
        <position position="222"/>
    </location>
    <ligand>
        <name>Mg(2+)</name>
        <dbReference type="ChEBI" id="CHEBI:18420"/>
        <label>1</label>
    </ligand>
</feature>
<dbReference type="GO" id="GO:0006542">
    <property type="term" value="P:glutamine biosynthetic process"/>
    <property type="evidence" value="ECO:0007669"/>
    <property type="project" value="InterPro"/>
</dbReference>